<dbReference type="SUPFAM" id="SSF50156">
    <property type="entry name" value="PDZ domain-like"/>
    <property type="match status" value="1"/>
</dbReference>
<accession>A0AAW1M0L8</accession>
<dbReference type="Proteomes" id="UP001458880">
    <property type="component" value="Unassembled WGS sequence"/>
</dbReference>
<feature type="region of interest" description="Disordered" evidence="1">
    <location>
        <begin position="84"/>
        <end position="125"/>
    </location>
</feature>
<dbReference type="Gene3D" id="2.30.42.10">
    <property type="match status" value="1"/>
</dbReference>
<comment type="caution">
    <text evidence="3">The sequence shown here is derived from an EMBL/GenBank/DDBJ whole genome shotgun (WGS) entry which is preliminary data.</text>
</comment>
<dbReference type="InterPro" id="IPR039032">
    <property type="entry name" value="Rim-like"/>
</dbReference>
<dbReference type="GO" id="GO:0048791">
    <property type="term" value="P:calcium ion-regulated exocytosis of neurotransmitter"/>
    <property type="evidence" value="ECO:0007669"/>
    <property type="project" value="TreeGrafter"/>
</dbReference>
<dbReference type="PANTHER" id="PTHR12157:SF24">
    <property type="entry name" value="FIFE, ISOFORM D"/>
    <property type="match status" value="1"/>
</dbReference>
<sequence>MRVVGGKPSADGRLLSYIVWTVPNGPAEKVGLQQGDKILEWSGVSLIDRSFEEVCAIMDRTGDVVELLVEHATDFRMCDLLDEPPPPASLSRKPSDAAISALHVEPDGDKTPSSPTRRKLPKTPV</sequence>
<proteinExistence type="predicted"/>
<organism evidence="3 4">
    <name type="scientific">Popillia japonica</name>
    <name type="common">Japanese beetle</name>
    <dbReference type="NCBI Taxonomy" id="7064"/>
    <lineage>
        <taxon>Eukaryota</taxon>
        <taxon>Metazoa</taxon>
        <taxon>Ecdysozoa</taxon>
        <taxon>Arthropoda</taxon>
        <taxon>Hexapoda</taxon>
        <taxon>Insecta</taxon>
        <taxon>Pterygota</taxon>
        <taxon>Neoptera</taxon>
        <taxon>Endopterygota</taxon>
        <taxon>Coleoptera</taxon>
        <taxon>Polyphaga</taxon>
        <taxon>Scarabaeiformia</taxon>
        <taxon>Scarabaeidae</taxon>
        <taxon>Rutelinae</taxon>
        <taxon>Popillia</taxon>
    </lineage>
</organism>
<feature type="compositionally biased region" description="Basic residues" evidence="1">
    <location>
        <begin position="116"/>
        <end position="125"/>
    </location>
</feature>
<dbReference type="InterPro" id="IPR001478">
    <property type="entry name" value="PDZ"/>
</dbReference>
<dbReference type="Pfam" id="PF17820">
    <property type="entry name" value="PDZ_6"/>
    <property type="match status" value="1"/>
</dbReference>
<dbReference type="GO" id="GO:0031267">
    <property type="term" value="F:small GTPase binding"/>
    <property type="evidence" value="ECO:0007669"/>
    <property type="project" value="InterPro"/>
</dbReference>
<dbReference type="PANTHER" id="PTHR12157">
    <property type="entry name" value="REGULATING SYNAPTIC MEMBRANE EXOCYTOSIS PROTEIN"/>
    <property type="match status" value="1"/>
</dbReference>
<dbReference type="GO" id="GO:0050806">
    <property type="term" value="P:positive regulation of synaptic transmission"/>
    <property type="evidence" value="ECO:0007669"/>
    <property type="project" value="TreeGrafter"/>
</dbReference>
<reference evidence="3 4" key="1">
    <citation type="journal article" date="2024" name="BMC Genomics">
        <title>De novo assembly and annotation of Popillia japonica's genome with initial clues to its potential as an invasive pest.</title>
        <authorList>
            <person name="Cucini C."/>
            <person name="Boschi S."/>
            <person name="Funari R."/>
            <person name="Cardaioli E."/>
            <person name="Iannotti N."/>
            <person name="Marturano G."/>
            <person name="Paoli F."/>
            <person name="Bruttini M."/>
            <person name="Carapelli A."/>
            <person name="Frati F."/>
            <person name="Nardi F."/>
        </authorList>
    </citation>
    <scope>NUCLEOTIDE SEQUENCE [LARGE SCALE GENOMIC DNA]</scope>
    <source>
        <strain evidence="3">DMR45628</strain>
    </source>
</reference>
<dbReference type="GO" id="GO:0044325">
    <property type="term" value="F:transmembrane transporter binding"/>
    <property type="evidence" value="ECO:0007669"/>
    <property type="project" value="TreeGrafter"/>
</dbReference>
<feature type="domain" description="PDZ" evidence="2">
    <location>
        <begin position="1"/>
        <end position="73"/>
    </location>
</feature>
<dbReference type="GO" id="GO:0048788">
    <property type="term" value="C:cytoskeleton of presynaptic active zone"/>
    <property type="evidence" value="ECO:0007669"/>
    <property type="project" value="TreeGrafter"/>
</dbReference>
<dbReference type="SMART" id="SM00228">
    <property type="entry name" value="PDZ"/>
    <property type="match status" value="1"/>
</dbReference>
<protein>
    <submittedName>
        <fullName evidence="3">PDZ domain</fullName>
    </submittedName>
</protein>
<dbReference type="GO" id="GO:0042734">
    <property type="term" value="C:presynaptic membrane"/>
    <property type="evidence" value="ECO:0007669"/>
    <property type="project" value="TreeGrafter"/>
</dbReference>
<dbReference type="AlphaFoldDB" id="A0AAW1M0L8"/>
<dbReference type="EMBL" id="JASPKY010000075">
    <property type="protein sequence ID" value="KAK9739461.1"/>
    <property type="molecule type" value="Genomic_DNA"/>
</dbReference>
<evidence type="ECO:0000259" key="2">
    <source>
        <dbReference type="PROSITE" id="PS50106"/>
    </source>
</evidence>
<dbReference type="GO" id="GO:0048167">
    <property type="term" value="P:regulation of synaptic plasticity"/>
    <property type="evidence" value="ECO:0007669"/>
    <property type="project" value="TreeGrafter"/>
</dbReference>
<gene>
    <name evidence="3" type="ORF">QE152_g9041</name>
</gene>
<dbReference type="InterPro" id="IPR036034">
    <property type="entry name" value="PDZ_sf"/>
</dbReference>
<name>A0AAW1M0L8_POPJA</name>
<evidence type="ECO:0000256" key="1">
    <source>
        <dbReference type="SAM" id="MobiDB-lite"/>
    </source>
</evidence>
<dbReference type="InterPro" id="IPR041489">
    <property type="entry name" value="PDZ_6"/>
</dbReference>
<dbReference type="PROSITE" id="PS50106">
    <property type="entry name" value="PDZ"/>
    <property type="match status" value="1"/>
</dbReference>
<evidence type="ECO:0000313" key="4">
    <source>
        <dbReference type="Proteomes" id="UP001458880"/>
    </source>
</evidence>
<evidence type="ECO:0000313" key="3">
    <source>
        <dbReference type="EMBL" id="KAK9739461.1"/>
    </source>
</evidence>
<keyword evidence="4" id="KW-1185">Reference proteome</keyword>
<dbReference type="GO" id="GO:0042391">
    <property type="term" value="P:regulation of membrane potential"/>
    <property type="evidence" value="ECO:0007669"/>
    <property type="project" value="TreeGrafter"/>
</dbReference>